<dbReference type="AlphaFoldDB" id="I3C4R2"/>
<organism evidence="2 3">
    <name type="scientific">Galbibacter orientalis DSM 19592</name>
    <dbReference type="NCBI Taxonomy" id="926559"/>
    <lineage>
        <taxon>Bacteria</taxon>
        <taxon>Pseudomonadati</taxon>
        <taxon>Bacteroidota</taxon>
        <taxon>Flavobacteriia</taxon>
        <taxon>Flavobacteriales</taxon>
        <taxon>Flavobacteriaceae</taxon>
        <taxon>Galbibacter</taxon>
    </lineage>
</organism>
<sequence>MKKVFLVAALALGSFATFAATPIVSNTNGIYMIQDEYQEIDVAEVPQAITDALAADFPGATISKAYKNDASEYKIDVAVGEETTTLYANENGEWIQK</sequence>
<dbReference type="Proteomes" id="UP000004690">
    <property type="component" value="Unassembled WGS sequence"/>
</dbReference>
<name>I3C4R2_9FLAO</name>
<keyword evidence="3" id="KW-1185">Reference proteome</keyword>
<feature type="chain" id="PRO_5003668797" description="Beta-lactamase-inhibitor-like PepSY-like domain-containing protein" evidence="1">
    <location>
        <begin position="20"/>
        <end position="97"/>
    </location>
</feature>
<dbReference type="SUPFAM" id="SSF160574">
    <property type="entry name" value="BT0923-like"/>
    <property type="match status" value="1"/>
</dbReference>
<dbReference type="RefSeq" id="WP_008611853.1">
    <property type="nucleotide sequence ID" value="NZ_JH651379.1"/>
</dbReference>
<keyword evidence="1" id="KW-0732">Signal</keyword>
<dbReference type="eggNOG" id="ENOG5032Y3T">
    <property type="taxonomic scope" value="Bacteria"/>
</dbReference>
<evidence type="ECO:0000313" key="3">
    <source>
        <dbReference type="Proteomes" id="UP000004690"/>
    </source>
</evidence>
<gene>
    <name evidence="2" type="ORF">JoomaDRAFT_1593</name>
</gene>
<proteinExistence type="predicted"/>
<dbReference type="OrthoDB" id="1099258at2"/>
<evidence type="ECO:0000313" key="2">
    <source>
        <dbReference type="EMBL" id="EIJ38605.1"/>
    </source>
</evidence>
<reference evidence="2 3" key="1">
    <citation type="submission" date="2012-02" db="EMBL/GenBank/DDBJ databases">
        <title>Improved High-Quality Draft genome of Joostella marina DSM 19592.</title>
        <authorList>
            <consortium name="US DOE Joint Genome Institute (JGI-PGF)"/>
            <person name="Lucas S."/>
            <person name="Copeland A."/>
            <person name="Lapidus A."/>
            <person name="Bruce D."/>
            <person name="Goodwin L."/>
            <person name="Pitluck S."/>
            <person name="Peters L."/>
            <person name="Chertkov O."/>
            <person name="Ovchinnikova G."/>
            <person name="Kyrpides N."/>
            <person name="Mavromatis K."/>
            <person name="Detter J.C."/>
            <person name="Han C."/>
            <person name="Land M."/>
            <person name="Hauser L."/>
            <person name="Markowitz V."/>
            <person name="Cheng J.-F."/>
            <person name="Hugenholtz P."/>
            <person name="Woyke T."/>
            <person name="Wu D."/>
            <person name="Tindall B."/>
            <person name="Brambilla E."/>
            <person name="Klenk H.-P."/>
            <person name="Eisen J.A."/>
        </authorList>
    </citation>
    <scope>NUCLEOTIDE SEQUENCE [LARGE SCALE GENOMIC DNA]</scope>
    <source>
        <strain evidence="2 3">DSM 19592</strain>
    </source>
</reference>
<dbReference type="EMBL" id="JH651379">
    <property type="protein sequence ID" value="EIJ38605.1"/>
    <property type="molecule type" value="Genomic_DNA"/>
</dbReference>
<protein>
    <recommendedName>
        <fullName evidence="4">Beta-lactamase-inhibitor-like PepSY-like domain-containing protein</fullName>
    </recommendedName>
</protein>
<dbReference type="Gene3D" id="3.40.1420.30">
    <property type="match status" value="1"/>
</dbReference>
<dbReference type="HOGENOM" id="CLU_155057_1_0_10"/>
<evidence type="ECO:0000256" key="1">
    <source>
        <dbReference type="SAM" id="SignalP"/>
    </source>
</evidence>
<accession>I3C4R2</accession>
<feature type="signal peptide" evidence="1">
    <location>
        <begin position="1"/>
        <end position="19"/>
    </location>
</feature>
<evidence type="ECO:0008006" key="4">
    <source>
        <dbReference type="Google" id="ProtNLM"/>
    </source>
</evidence>